<reference evidence="1 2" key="1">
    <citation type="submission" date="2020-02" db="EMBL/GenBank/DDBJ databases">
        <title>Draft genome sequence of Haematococcus lacustris strain NIES-144.</title>
        <authorList>
            <person name="Morimoto D."/>
            <person name="Nakagawa S."/>
            <person name="Yoshida T."/>
            <person name="Sawayama S."/>
        </authorList>
    </citation>
    <scope>NUCLEOTIDE SEQUENCE [LARGE SCALE GENOMIC DNA]</scope>
    <source>
        <strain evidence="1 2">NIES-144</strain>
    </source>
</reference>
<dbReference type="EMBL" id="BLLF01006289">
    <property type="protein sequence ID" value="GFH32129.1"/>
    <property type="molecule type" value="Genomic_DNA"/>
</dbReference>
<evidence type="ECO:0000313" key="2">
    <source>
        <dbReference type="Proteomes" id="UP000485058"/>
    </source>
</evidence>
<evidence type="ECO:0000313" key="1">
    <source>
        <dbReference type="EMBL" id="GFH32129.1"/>
    </source>
</evidence>
<comment type="caution">
    <text evidence="1">The sequence shown here is derived from an EMBL/GenBank/DDBJ whole genome shotgun (WGS) entry which is preliminary data.</text>
</comment>
<feature type="non-terminal residue" evidence="1">
    <location>
        <position position="1"/>
    </location>
</feature>
<organism evidence="1 2">
    <name type="scientific">Haematococcus lacustris</name>
    <name type="common">Green alga</name>
    <name type="synonym">Haematococcus pluvialis</name>
    <dbReference type="NCBI Taxonomy" id="44745"/>
    <lineage>
        <taxon>Eukaryota</taxon>
        <taxon>Viridiplantae</taxon>
        <taxon>Chlorophyta</taxon>
        <taxon>core chlorophytes</taxon>
        <taxon>Chlorophyceae</taxon>
        <taxon>CS clade</taxon>
        <taxon>Chlamydomonadales</taxon>
        <taxon>Haematococcaceae</taxon>
        <taxon>Haematococcus</taxon>
    </lineage>
</organism>
<gene>
    <name evidence="1" type="ORF">HaLaN_31297</name>
</gene>
<dbReference type="Proteomes" id="UP000485058">
    <property type="component" value="Unassembled WGS sequence"/>
</dbReference>
<keyword evidence="2" id="KW-1185">Reference proteome</keyword>
<proteinExistence type="predicted"/>
<sequence length="78" mass="8865">SLWDAPGEQELLLWLEDALDQEIRHEVHEVQEEFCWGYTLELTRLRTADKLEALDQRTNILTAAESALARVRAAAGST</sequence>
<dbReference type="AlphaFoldDB" id="A0A6A0AGP5"/>
<name>A0A6A0AGP5_HAELA</name>
<protein>
    <submittedName>
        <fullName evidence="1">Uncharacterized protein</fullName>
    </submittedName>
</protein>
<accession>A0A6A0AGP5</accession>
<feature type="non-terminal residue" evidence="1">
    <location>
        <position position="78"/>
    </location>
</feature>